<dbReference type="AlphaFoldDB" id="A0A1I4HZL1"/>
<sequence>MYNSLTYITSLLNDLGLSPSLPTKDTYNSEYEGFCFQAKGLSFRSRRAKKTPKKCGYFVAFWEKDTNNKNTPYSFETFPDKLVISIIDGALSGQFIIPKKILREKKILKDEEITGKMALRFYPSWETSLNKTAQATQKWQCDYFIDTTDNFKNETLEQLYFSSFDTNNKKP</sequence>
<protein>
    <recommendedName>
        <fullName evidence="3">MepB protein</fullName>
    </recommendedName>
</protein>
<evidence type="ECO:0000313" key="1">
    <source>
        <dbReference type="EMBL" id="SFL47031.1"/>
    </source>
</evidence>
<dbReference type="InterPro" id="IPR038231">
    <property type="entry name" value="MepB-like_sf"/>
</dbReference>
<accession>A0A1I4HZL1</accession>
<dbReference type="InterPro" id="IPR011235">
    <property type="entry name" value="MepB-like"/>
</dbReference>
<proteinExistence type="predicted"/>
<dbReference type="Pfam" id="PF08877">
    <property type="entry name" value="MepB-like"/>
    <property type="match status" value="1"/>
</dbReference>
<dbReference type="PIRSF" id="PIRSF032285">
    <property type="entry name" value="UCP032285"/>
    <property type="match status" value="1"/>
</dbReference>
<dbReference type="OrthoDB" id="4954833at2"/>
<evidence type="ECO:0008006" key="3">
    <source>
        <dbReference type="Google" id="ProtNLM"/>
    </source>
</evidence>
<name>A0A1I4HZL1_9LACT</name>
<evidence type="ECO:0000313" key="2">
    <source>
        <dbReference type="Proteomes" id="UP000181969"/>
    </source>
</evidence>
<gene>
    <name evidence="1" type="ORF">SAMN05216438_11151</name>
</gene>
<dbReference type="Proteomes" id="UP000181969">
    <property type="component" value="Unassembled WGS sequence"/>
</dbReference>
<dbReference type="EMBL" id="FOTJ01000011">
    <property type="protein sequence ID" value="SFL47031.1"/>
    <property type="molecule type" value="Genomic_DNA"/>
</dbReference>
<dbReference type="RefSeq" id="WP_074751514.1">
    <property type="nucleotide sequence ID" value="NZ_CAXVJC010000001.1"/>
</dbReference>
<reference evidence="1 2" key="1">
    <citation type="submission" date="2016-10" db="EMBL/GenBank/DDBJ databases">
        <authorList>
            <person name="de Groot N.N."/>
        </authorList>
    </citation>
    <scope>NUCLEOTIDE SEQUENCE [LARGE SCALE GENOMIC DNA]</scope>
    <source>
        <strain evidence="1 2">M79</strain>
    </source>
</reference>
<organism evidence="1 2">
    <name type="scientific">Lactococcus garvieae</name>
    <dbReference type="NCBI Taxonomy" id="1363"/>
    <lineage>
        <taxon>Bacteria</taxon>
        <taxon>Bacillati</taxon>
        <taxon>Bacillota</taxon>
        <taxon>Bacilli</taxon>
        <taxon>Lactobacillales</taxon>
        <taxon>Streptococcaceae</taxon>
        <taxon>Lactococcus</taxon>
    </lineage>
</organism>
<dbReference type="Gene3D" id="3.40.1350.140">
    <property type="entry name" value="MepB-like"/>
    <property type="match status" value="1"/>
</dbReference>